<gene>
    <name evidence="6" type="ORF">ACFSAH_05545</name>
</gene>
<keyword evidence="4" id="KW-1133">Transmembrane helix</keyword>
<reference evidence="7" key="1">
    <citation type="journal article" date="2019" name="Int. J. Syst. Evol. Microbiol.">
        <title>The Global Catalogue of Microorganisms (GCM) 10K type strain sequencing project: providing services to taxonomists for standard genome sequencing and annotation.</title>
        <authorList>
            <consortium name="The Broad Institute Genomics Platform"/>
            <consortium name="The Broad Institute Genome Sequencing Center for Infectious Disease"/>
            <person name="Wu L."/>
            <person name="Ma J."/>
        </authorList>
    </citation>
    <scope>NUCLEOTIDE SEQUENCE [LARGE SCALE GENOMIC DNA]</scope>
    <source>
        <strain evidence="7">CCUG 53762</strain>
    </source>
</reference>
<feature type="transmembrane region" description="Helical" evidence="4">
    <location>
        <begin position="35"/>
        <end position="53"/>
    </location>
</feature>
<dbReference type="PROSITE" id="PS01124">
    <property type="entry name" value="HTH_ARAC_FAMILY_2"/>
    <property type="match status" value="1"/>
</dbReference>
<dbReference type="PANTHER" id="PTHR43280">
    <property type="entry name" value="ARAC-FAMILY TRANSCRIPTIONAL REGULATOR"/>
    <property type="match status" value="1"/>
</dbReference>
<keyword evidence="4" id="KW-0472">Membrane</keyword>
<dbReference type="InterPro" id="IPR009057">
    <property type="entry name" value="Homeodomain-like_sf"/>
</dbReference>
<dbReference type="RefSeq" id="WP_379661713.1">
    <property type="nucleotide sequence ID" value="NZ_JBHUDG010000004.1"/>
</dbReference>
<comment type="caution">
    <text evidence="6">The sequence shown here is derived from an EMBL/GenBank/DDBJ whole genome shotgun (WGS) entry which is preliminary data.</text>
</comment>
<feature type="transmembrane region" description="Helical" evidence="4">
    <location>
        <begin position="211"/>
        <end position="232"/>
    </location>
</feature>
<evidence type="ECO:0000259" key="5">
    <source>
        <dbReference type="PROSITE" id="PS01124"/>
    </source>
</evidence>
<dbReference type="SUPFAM" id="SSF46689">
    <property type="entry name" value="Homeodomain-like"/>
    <property type="match status" value="1"/>
</dbReference>
<dbReference type="InterPro" id="IPR018060">
    <property type="entry name" value="HTH_AraC"/>
</dbReference>
<dbReference type="Gene3D" id="1.10.10.60">
    <property type="entry name" value="Homeodomain-like"/>
    <property type="match status" value="2"/>
</dbReference>
<dbReference type="PANTHER" id="PTHR43280:SF29">
    <property type="entry name" value="ARAC-FAMILY TRANSCRIPTIONAL REGULATOR"/>
    <property type="match status" value="1"/>
</dbReference>
<feature type="domain" description="HTH araC/xylS-type" evidence="5">
    <location>
        <begin position="273"/>
        <end position="381"/>
    </location>
</feature>
<keyword evidence="2" id="KW-0238">DNA-binding</keyword>
<keyword evidence="4" id="KW-0812">Transmembrane</keyword>
<feature type="transmembrane region" description="Helical" evidence="4">
    <location>
        <begin position="6"/>
        <end position="23"/>
    </location>
</feature>
<name>A0ABW4IAS9_9SPHI</name>
<dbReference type="PRINTS" id="PR00032">
    <property type="entry name" value="HTHARAC"/>
</dbReference>
<evidence type="ECO:0000313" key="6">
    <source>
        <dbReference type="EMBL" id="MFD1629333.1"/>
    </source>
</evidence>
<evidence type="ECO:0000256" key="4">
    <source>
        <dbReference type="SAM" id="Phobius"/>
    </source>
</evidence>
<evidence type="ECO:0000256" key="1">
    <source>
        <dbReference type="ARBA" id="ARBA00023015"/>
    </source>
</evidence>
<dbReference type="InterPro" id="IPR018062">
    <property type="entry name" value="HTH_AraC-typ_CS"/>
</dbReference>
<dbReference type="InterPro" id="IPR020449">
    <property type="entry name" value="Tscrpt_reg_AraC-type_HTH"/>
</dbReference>
<evidence type="ECO:0000256" key="3">
    <source>
        <dbReference type="ARBA" id="ARBA00023163"/>
    </source>
</evidence>
<proteinExistence type="predicted"/>
<dbReference type="EMBL" id="JBHUDG010000004">
    <property type="protein sequence ID" value="MFD1629333.1"/>
    <property type="molecule type" value="Genomic_DNA"/>
</dbReference>
<keyword evidence="7" id="KW-1185">Reference proteome</keyword>
<sequence length="385" mass="45657">MDWILFLNAFTIVNKLVLFSLFWFKKNNSASNRFLSVLILFSAIPVLSNYIIYTGGVKNFPHLIFIYQIFGNMVGPVFYFYCMEMIGRPFVFNKNKLLHLIPAVFPVIFWIDFLLLSEPEKHSFVIHYLDPDFLNWRMLVASVTPPLFALPYFIYTSQIVFKYVASVKEVYTNVEKLKINYIKQFVGLMLAELFTLFVCYIVFPIEDVEMIWLPILNNIYYFYIIYKAYNYALIFSEEDYRKYQQLYQPLNDFVRAEKKDKYASSGLSQEKIAMYAVILQKGFNEEKWYLDPELNLKTVSVKAEIPIHYISQIINQKFEKNFFDYVNSYRVEELKLKLADLSQNKFTIEGLAYMSGFNSKAAFQRVFKKNIGMSPREYRKTCMDN</sequence>
<dbReference type="Pfam" id="PF12833">
    <property type="entry name" value="HTH_18"/>
    <property type="match status" value="1"/>
</dbReference>
<feature type="transmembrane region" description="Helical" evidence="4">
    <location>
        <begin position="136"/>
        <end position="155"/>
    </location>
</feature>
<evidence type="ECO:0000313" key="7">
    <source>
        <dbReference type="Proteomes" id="UP001597118"/>
    </source>
</evidence>
<dbReference type="SMART" id="SM00342">
    <property type="entry name" value="HTH_ARAC"/>
    <property type="match status" value="1"/>
</dbReference>
<accession>A0ABW4IAS9</accession>
<dbReference type="PROSITE" id="PS00041">
    <property type="entry name" value="HTH_ARAC_FAMILY_1"/>
    <property type="match status" value="1"/>
</dbReference>
<protein>
    <submittedName>
        <fullName evidence="6">Helix-turn-helix domain-containing protein</fullName>
    </submittedName>
</protein>
<feature type="transmembrane region" description="Helical" evidence="4">
    <location>
        <begin position="185"/>
        <end position="205"/>
    </location>
</feature>
<evidence type="ECO:0000256" key="2">
    <source>
        <dbReference type="ARBA" id="ARBA00023125"/>
    </source>
</evidence>
<feature type="transmembrane region" description="Helical" evidence="4">
    <location>
        <begin position="65"/>
        <end position="85"/>
    </location>
</feature>
<feature type="transmembrane region" description="Helical" evidence="4">
    <location>
        <begin position="97"/>
        <end position="116"/>
    </location>
</feature>
<organism evidence="6 7">
    <name type="scientific">Pseudopedobacter beijingensis</name>
    <dbReference type="NCBI Taxonomy" id="1207056"/>
    <lineage>
        <taxon>Bacteria</taxon>
        <taxon>Pseudomonadati</taxon>
        <taxon>Bacteroidota</taxon>
        <taxon>Sphingobacteriia</taxon>
        <taxon>Sphingobacteriales</taxon>
        <taxon>Sphingobacteriaceae</taxon>
        <taxon>Pseudopedobacter</taxon>
    </lineage>
</organism>
<dbReference type="Proteomes" id="UP001597118">
    <property type="component" value="Unassembled WGS sequence"/>
</dbReference>
<keyword evidence="3" id="KW-0804">Transcription</keyword>
<keyword evidence="1" id="KW-0805">Transcription regulation</keyword>